<dbReference type="GO" id="GO:0005544">
    <property type="term" value="F:calcium-dependent phospholipid binding"/>
    <property type="evidence" value="ECO:0007669"/>
    <property type="project" value="InterPro"/>
</dbReference>
<comment type="caution">
    <text evidence="2">The sequence shown here is derived from an EMBL/GenBank/DDBJ whole genome shotgun (WGS) entry which is preliminary data.</text>
</comment>
<name>A0AAD5J5B3_ACENE</name>
<protein>
    <recommendedName>
        <fullName evidence="1">Copine C-terminal domain-containing protein</fullName>
    </recommendedName>
</protein>
<dbReference type="AlphaFoldDB" id="A0AAD5J5B3"/>
<proteinExistence type="predicted"/>
<reference evidence="2" key="1">
    <citation type="journal article" date="2022" name="Plant J.">
        <title>Strategies of tolerance reflected in two North American maple genomes.</title>
        <authorList>
            <person name="McEvoy S.L."/>
            <person name="Sezen U.U."/>
            <person name="Trouern-Trend A."/>
            <person name="McMahon S.M."/>
            <person name="Schaberg P.G."/>
            <person name="Yang J."/>
            <person name="Wegrzyn J.L."/>
            <person name="Swenson N.G."/>
        </authorList>
    </citation>
    <scope>NUCLEOTIDE SEQUENCE</scope>
    <source>
        <strain evidence="2">91603</strain>
    </source>
</reference>
<dbReference type="Pfam" id="PF07002">
    <property type="entry name" value="Copine"/>
    <property type="match status" value="1"/>
</dbReference>
<dbReference type="GO" id="GO:0005886">
    <property type="term" value="C:plasma membrane"/>
    <property type="evidence" value="ECO:0007669"/>
    <property type="project" value="TreeGrafter"/>
</dbReference>
<dbReference type="InterPro" id="IPR010734">
    <property type="entry name" value="Copine_C"/>
</dbReference>
<keyword evidence="3" id="KW-1185">Reference proteome</keyword>
<reference evidence="2" key="2">
    <citation type="submission" date="2023-02" db="EMBL/GenBank/DDBJ databases">
        <authorList>
            <person name="Swenson N.G."/>
            <person name="Wegrzyn J.L."/>
            <person name="Mcevoy S.L."/>
        </authorList>
    </citation>
    <scope>NUCLEOTIDE SEQUENCE</scope>
    <source>
        <strain evidence="2">91603</strain>
        <tissue evidence="2">Leaf</tissue>
    </source>
</reference>
<dbReference type="PANTHER" id="PTHR10857:SF120">
    <property type="entry name" value="PROTEIN BONZAI 3"/>
    <property type="match status" value="1"/>
</dbReference>
<dbReference type="Proteomes" id="UP001064489">
    <property type="component" value="Chromosome 3"/>
</dbReference>
<sequence>MLLVPLTSSSDLVVSTVSLHSNRVTEQNRTLTLNLHDKSRIGVSRNLGTLSVHAEETVSSKSAVEISFQCSRLANVDLFSKTVGIHELATLRTSLMDLWKIQKSIVDLQKLHLTKNKEVQILFYDMLIVIVLNSQLFVDKCVEKEQYAILDYISSGFELNFMAAVDFTVDFLIYQVEGVDGIMAAYASALHNAILAGPTLFGPVINMAAQIAGQPLSHDRSKYFVLLIITDGVLMDLQETKDALVRAFDLPLSILIVGVGGADFTQMEILDADNGLRLVSFTDRVATRDIVLLVPMREVHSGRISAVQALLEELPGQFLSYV</sequence>
<organism evidence="2 3">
    <name type="scientific">Acer negundo</name>
    <name type="common">Box elder</name>
    <dbReference type="NCBI Taxonomy" id="4023"/>
    <lineage>
        <taxon>Eukaryota</taxon>
        <taxon>Viridiplantae</taxon>
        <taxon>Streptophyta</taxon>
        <taxon>Embryophyta</taxon>
        <taxon>Tracheophyta</taxon>
        <taxon>Spermatophyta</taxon>
        <taxon>Magnoliopsida</taxon>
        <taxon>eudicotyledons</taxon>
        <taxon>Gunneridae</taxon>
        <taxon>Pentapetalae</taxon>
        <taxon>rosids</taxon>
        <taxon>malvids</taxon>
        <taxon>Sapindales</taxon>
        <taxon>Sapindaceae</taxon>
        <taxon>Hippocastanoideae</taxon>
        <taxon>Acereae</taxon>
        <taxon>Acer</taxon>
    </lineage>
</organism>
<evidence type="ECO:0000313" key="3">
    <source>
        <dbReference type="Proteomes" id="UP001064489"/>
    </source>
</evidence>
<evidence type="ECO:0000259" key="1">
    <source>
        <dbReference type="Pfam" id="PF07002"/>
    </source>
</evidence>
<dbReference type="InterPro" id="IPR036465">
    <property type="entry name" value="vWFA_dom_sf"/>
</dbReference>
<dbReference type="SUPFAM" id="SSF53300">
    <property type="entry name" value="vWA-like"/>
    <property type="match status" value="1"/>
</dbReference>
<gene>
    <name evidence="2" type="ORF">LWI28_010642</name>
</gene>
<dbReference type="EMBL" id="JAJSOW010000100">
    <property type="protein sequence ID" value="KAI9185787.1"/>
    <property type="molecule type" value="Genomic_DNA"/>
</dbReference>
<evidence type="ECO:0000313" key="2">
    <source>
        <dbReference type="EMBL" id="KAI9185787.1"/>
    </source>
</evidence>
<dbReference type="InterPro" id="IPR045052">
    <property type="entry name" value="Copine"/>
</dbReference>
<accession>A0AAD5J5B3</accession>
<dbReference type="GO" id="GO:0071277">
    <property type="term" value="P:cellular response to calcium ion"/>
    <property type="evidence" value="ECO:0007669"/>
    <property type="project" value="TreeGrafter"/>
</dbReference>
<dbReference type="PANTHER" id="PTHR10857">
    <property type="entry name" value="COPINE"/>
    <property type="match status" value="1"/>
</dbReference>
<feature type="domain" description="Copine C-terminal" evidence="1">
    <location>
        <begin position="174"/>
        <end position="321"/>
    </location>
</feature>